<evidence type="ECO:0000313" key="1">
    <source>
        <dbReference type="EMBL" id="RHZ88383.1"/>
    </source>
</evidence>
<name>A0A397JL94_9GLOM</name>
<dbReference type="Proteomes" id="UP000266861">
    <property type="component" value="Unassembled WGS sequence"/>
</dbReference>
<evidence type="ECO:0000313" key="2">
    <source>
        <dbReference type="EMBL" id="RHZ88387.1"/>
    </source>
</evidence>
<sequence>MPKHRSITVSLVNIGRLIEDLHYGSYSRFWWKLNNKENNIYFPLRIGQKTKTCLNNYNFFVTIVAGNKDDAMLPGYLCQCNNYIGQIENDPSKAISLVYVQIFRNKTRFSGPLVLGWQDNNIVQQLSSDIPFAPIEILIDSLKIFIYGIGASSYENWRNADNQIKKRFEGETPNNVWKNSGQIKKYDGNQLFGLENSLIQNILQHKIPTCTSKEWDNIVIIELLYKYHLKRCTIANINWHQFFLDWLNQDNPIIELYSQLQDIYPKNYEFSDPILRAAGSYNITPWVNTESKYQFWTKSSQPTYERTMLKQLNQMGFLVSTPIHMPNSTRTFWNCFKRALDNNKKNCDGKRRILSIIADKFTYVELRSNLNVGDHTIFESRKYAQINGYGAPSLMKLIISHVKLKEESLKQFELFFTDKKNVNMSSYKTDNKTGLLVLYLQDHKQALWKKFRELYPDGMRRSSFMARLDGDRFQYKKDLGGLCMTCNECGYLVFAEIEKIIDTNIINPNIRKELINESQILKRYLRRDFSNTGRNMEYRVPD</sequence>
<reference evidence="2 3" key="1">
    <citation type="submission" date="2018-08" db="EMBL/GenBank/DDBJ databases">
        <title>Genome and evolution of the arbuscular mycorrhizal fungus Diversispora epigaea (formerly Glomus versiforme) and its bacterial endosymbionts.</title>
        <authorList>
            <person name="Sun X."/>
            <person name="Fei Z."/>
            <person name="Harrison M."/>
        </authorList>
    </citation>
    <scope>NUCLEOTIDE SEQUENCE [LARGE SCALE GENOMIC DNA]</scope>
    <source>
        <strain evidence="2 3">IT104</strain>
    </source>
</reference>
<evidence type="ECO:0000313" key="3">
    <source>
        <dbReference type="Proteomes" id="UP000266861"/>
    </source>
</evidence>
<dbReference type="EMBL" id="PQFF01000021">
    <property type="protein sequence ID" value="RHZ88383.1"/>
    <property type="molecule type" value="Genomic_DNA"/>
</dbReference>
<protein>
    <submittedName>
        <fullName evidence="2">Uncharacterized protein</fullName>
    </submittedName>
</protein>
<accession>A0A397JL94</accession>
<organism evidence="2 3">
    <name type="scientific">Diversispora epigaea</name>
    <dbReference type="NCBI Taxonomy" id="1348612"/>
    <lineage>
        <taxon>Eukaryota</taxon>
        <taxon>Fungi</taxon>
        <taxon>Fungi incertae sedis</taxon>
        <taxon>Mucoromycota</taxon>
        <taxon>Glomeromycotina</taxon>
        <taxon>Glomeromycetes</taxon>
        <taxon>Diversisporales</taxon>
        <taxon>Diversisporaceae</taxon>
        <taxon>Diversispora</taxon>
    </lineage>
</organism>
<proteinExistence type="predicted"/>
<comment type="caution">
    <text evidence="2">The sequence shown here is derived from an EMBL/GenBank/DDBJ whole genome shotgun (WGS) entry which is preliminary data.</text>
</comment>
<gene>
    <name evidence="1" type="ORF">Glove_23g117</name>
    <name evidence="2" type="ORF">Glove_23g119</name>
</gene>
<dbReference type="OrthoDB" id="2406981at2759"/>
<dbReference type="EMBL" id="PQFF01000021">
    <property type="protein sequence ID" value="RHZ88387.1"/>
    <property type="molecule type" value="Genomic_DNA"/>
</dbReference>
<keyword evidence="3" id="KW-1185">Reference proteome</keyword>
<dbReference type="AlphaFoldDB" id="A0A397JL94"/>
<dbReference type="STRING" id="1348612.A0A397JL94"/>